<dbReference type="Proteomes" id="UP000784294">
    <property type="component" value="Unassembled WGS sequence"/>
</dbReference>
<dbReference type="EMBL" id="CAAALY010250338">
    <property type="protein sequence ID" value="VEL35651.1"/>
    <property type="molecule type" value="Genomic_DNA"/>
</dbReference>
<organism evidence="2 3">
    <name type="scientific">Protopolystoma xenopodis</name>
    <dbReference type="NCBI Taxonomy" id="117903"/>
    <lineage>
        <taxon>Eukaryota</taxon>
        <taxon>Metazoa</taxon>
        <taxon>Spiralia</taxon>
        <taxon>Lophotrochozoa</taxon>
        <taxon>Platyhelminthes</taxon>
        <taxon>Monogenea</taxon>
        <taxon>Polyopisthocotylea</taxon>
        <taxon>Polystomatidea</taxon>
        <taxon>Polystomatidae</taxon>
        <taxon>Protopolystoma</taxon>
    </lineage>
</organism>
<reference evidence="2" key="1">
    <citation type="submission" date="2018-11" db="EMBL/GenBank/DDBJ databases">
        <authorList>
            <consortium name="Pathogen Informatics"/>
        </authorList>
    </citation>
    <scope>NUCLEOTIDE SEQUENCE</scope>
</reference>
<dbReference type="AlphaFoldDB" id="A0A448XFY8"/>
<feature type="compositionally biased region" description="Polar residues" evidence="1">
    <location>
        <begin position="37"/>
        <end position="49"/>
    </location>
</feature>
<evidence type="ECO:0000313" key="3">
    <source>
        <dbReference type="Proteomes" id="UP000784294"/>
    </source>
</evidence>
<protein>
    <submittedName>
        <fullName evidence="2">Uncharacterized protein</fullName>
    </submittedName>
</protein>
<gene>
    <name evidence="2" type="ORF">PXEA_LOCUS29091</name>
</gene>
<sequence length="134" mass="15028">MAPTSLRSSEQSARVFRPPSSHRPAGGWRRDGRSGNRRTQLIQPRSNPLSARVKVQKDWSIRAPVNYGSLPRGHGQRQRPLALAVLGNKLVKRLTRSKRKQALTCDCLAIAWSNGKKHAATFREELQRQPGSDI</sequence>
<keyword evidence="3" id="KW-1185">Reference proteome</keyword>
<comment type="caution">
    <text evidence="2">The sequence shown here is derived from an EMBL/GenBank/DDBJ whole genome shotgun (WGS) entry which is preliminary data.</text>
</comment>
<feature type="region of interest" description="Disordered" evidence="1">
    <location>
        <begin position="1"/>
        <end position="53"/>
    </location>
</feature>
<proteinExistence type="predicted"/>
<feature type="compositionally biased region" description="Polar residues" evidence="1">
    <location>
        <begin position="1"/>
        <end position="12"/>
    </location>
</feature>
<evidence type="ECO:0000256" key="1">
    <source>
        <dbReference type="SAM" id="MobiDB-lite"/>
    </source>
</evidence>
<name>A0A448XFY8_9PLAT</name>
<accession>A0A448XFY8</accession>
<evidence type="ECO:0000313" key="2">
    <source>
        <dbReference type="EMBL" id="VEL35651.1"/>
    </source>
</evidence>